<feature type="domain" description="Response regulatory" evidence="9">
    <location>
        <begin position="9"/>
        <end position="124"/>
    </location>
</feature>
<name>A0AAD8LH36_TARER</name>
<keyword evidence="6" id="KW-0804">Transcription</keyword>
<dbReference type="Gene3D" id="1.10.10.60">
    <property type="entry name" value="Homeodomain-like"/>
    <property type="match status" value="1"/>
</dbReference>
<evidence type="ECO:0000259" key="10">
    <source>
        <dbReference type="PROSITE" id="PS51294"/>
    </source>
</evidence>
<dbReference type="FunFam" id="1.10.10.60:FF:000007">
    <property type="entry name" value="Two-component response regulator"/>
    <property type="match status" value="1"/>
</dbReference>
<evidence type="ECO:0000256" key="5">
    <source>
        <dbReference type="ARBA" id="ARBA00023159"/>
    </source>
</evidence>
<dbReference type="PROSITE" id="PS50110">
    <property type="entry name" value="RESPONSE_REGULATORY"/>
    <property type="match status" value="1"/>
</dbReference>
<dbReference type="SMART" id="SM00448">
    <property type="entry name" value="REC"/>
    <property type="match status" value="1"/>
</dbReference>
<dbReference type="InterPro" id="IPR017930">
    <property type="entry name" value="Myb_dom"/>
</dbReference>
<dbReference type="SUPFAM" id="SSF46689">
    <property type="entry name" value="Homeodomain-like"/>
    <property type="match status" value="1"/>
</dbReference>
<evidence type="ECO:0000313" key="11">
    <source>
        <dbReference type="EMBL" id="KAK1439433.1"/>
    </source>
</evidence>
<keyword evidence="7" id="KW-0539">Nucleus</keyword>
<accession>A0AAD8LH36</accession>
<evidence type="ECO:0000256" key="1">
    <source>
        <dbReference type="ARBA" id="ARBA00004123"/>
    </source>
</evidence>
<dbReference type="AlphaFoldDB" id="A0AAD8LH36"/>
<dbReference type="SUPFAM" id="SSF52172">
    <property type="entry name" value="CheY-like"/>
    <property type="match status" value="1"/>
</dbReference>
<dbReference type="GO" id="GO:0009736">
    <property type="term" value="P:cytokinin-activated signaling pathway"/>
    <property type="evidence" value="ECO:0007669"/>
    <property type="project" value="InterPro"/>
</dbReference>
<dbReference type="Pfam" id="PF00072">
    <property type="entry name" value="Response_reg"/>
    <property type="match status" value="1"/>
</dbReference>
<evidence type="ECO:0000313" key="12">
    <source>
        <dbReference type="Proteomes" id="UP001229421"/>
    </source>
</evidence>
<dbReference type="GO" id="GO:0005634">
    <property type="term" value="C:nucleus"/>
    <property type="evidence" value="ECO:0007669"/>
    <property type="project" value="UniProtKB-SubCell"/>
</dbReference>
<evidence type="ECO:0000256" key="4">
    <source>
        <dbReference type="ARBA" id="ARBA00023015"/>
    </source>
</evidence>
<evidence type="ECO:0000259" key="9">
    <source>
        <dbReference type="PROSITE" id="PS50110"/>
    </source>
</evidence>
<dbReference type="InterPro" id="IPR001789">
    <property type="entry name" value="Sig_transdc_resp-reg_receiver"/>
</dbReference>
<keyword evidence="2 8" id="KW-0597">Phosphoprotein</keyword>
<comment type="caution">
    <text evidence="11">The sequence shown here is derived from an EMBL/GenBank/DDBJ whole genome shotgun (WGS) entry which is preliminary data.</text>
</comment>
<evidence type="ECO:0000256" key="6">
    <source>
        <dbReference type="ARBA" id="ARBA00023163"/>
    </source>
</evidence>
<dbReference type="PANTHER" id="PTHR43874">
    <property type="entry name" value="TWO-COMPONENT RESPONSE REGULATOR"/>
    <property type="match status" value="1"/>
</dbReference>
<organism evidence="11 12">
    <name type="scientific">Tagetes erecta</name>
    <name type="common">African marigold</name>
    <dbReference type="NCBI Taxonomy" id="13708"/>
    <lineage>
        <taxon>Eukaryota</taxon>
        <taxon>Viridiplantae</taxon>
        <taxon>Streptophyta</taxon>
        <taxon>Embryophyta</taxon>
        <taxon>Tracheophyta</taxon>
        <taxon>Spermatophyta</taxon>
        <taxon>Magnoliopsida</taxon>
        <taxon>eudicotyledons</taxon>
        <taxon>Gunneridae</taxon>
        <taxon>Pentapetalae</taxon>
        <taxon>asterids</taxon>
        <taxon>campanulids</taxon>
        <taxon>Asterales</taxon>
        <taxon>Asteraceae</taxon>
        <taxon>Asteroideae</taxon>
        <taxon>Heliantheae alliance</taxon>
        <taxon>Tageteae</taxon>
        <taxon>Tagetes</taxon>
    </lineage>
</organism>
<dbReference type="NCBIfam" id="TIGR01557">
    <property type="entry name" value="myb_SHAQKYF"/>
    <property type="match status" value="1"/>
</dbReference>
<dbReference type="PANTHER" id="PTHR43874:SF7">
    <property type="entry name" value="TWO-COMPONENT RESPONSE REGULATOR ARR10"/>
    <property type="match status" value="1"/>
</dbReference>
<dbReference type="InterPro" id="IPR009057">
    <property type="entry name" value="Homeodomain-like_sf"/>
</dbReference>
<keyword evidence="3" id="KW-0902">Two-component regulatory system</keyword>
<dbReference type="InterPro" id="IPR045279">
    <property type="entry name" value="ARR-like"/>
</dbReference>
<dbReference type="EMBL" id="JAUHHV010000001">
    <property type="protein sequence ID" value="KAK1439433.1"/>
    <property type="molecule type" value="Genomic_DNA"/>
</dbReference>
<evidence type="ECO:0000256" key="7">
    <source>
        <dbReference type="ARBA" id="ARBA00023242"/>
    </source>
</evidence>
<protein>
    <recommendedName>
        <fullName evidence="13">Two-component response regulator</fullName>
    </recommendedName>
</protein>
<evidence type="ECO:0000256" key="8">
    <source>
        <dbReference type="PROSITE-ProRule" id="PRU00169"/>
    </source>
</evidence>
<keyword evidence="5" id="KW-0010">Activator</keyword>
<dbReference type="GO" id="GO:0000160">
    <property type="term" value="P:phosphorelay signal transduction system"/>
    <property type="evidence" value="ECO:0007669"/>
    <property type="project" value="UniProtKB-KW"/>
</dbReference>
<keyword evidence="12" id="KW-1185">Reference proteome</keyword>
<evidence type="ECO:0000256" key="2">
    <source>
        <dbReference type="ARBA" id="ARBA00022553"/>
    </source>
</evidence>
<evidence type="ECO:0008006" key="13">
    <source>
        <dbReference type="Google" id="ProtNLM"/>
    </source>
</evidence>
<reference evidence="11" key="1">
    <citation type="journal article" date="2023" name="bioRxiv">
        <title>Improved chromosome-level genome assembly for marigold (Tagetes erecta).</title>
        <authorList>
            <person name="Jiang F."/>
            <person name="Yuan L."/>
            <person name="Wang S."/>
            <person name="Wang H."/>
            <person name="Xu D."/>
            <person name="Wang A."/>
            <person name="Fan W."/>
        </authorList>
    </citation>
    <scope>NUCLEOTIDE SEQUENCE</scope>
    <source>
        <strain evidence="11">WSJ</strain>
        <tissue evidence="11">Leaf</tissue>
    </source>
</reference>
<evidence type="ECO:0000256" key="3">
    <source>
        <dbReference type="ARBA" id="ARBA00023012"/>
    </source>
</evidence>
<comment type="subcellular location">
    <subcellularLocation>
        <location evidence="1">Nucleus</location>
    </subcellularLocation>
</comment>
<proteinExistence type="predicted"/>
<keyword evidence="4" id="KW-0805">Transcription regulation</keyword>
<feature type="domain" description="HTH myb-type" evidence="10">
    <location>
        <begin position="158"/>
        <end position="215"/>
    </location>
</feature>
<dbReference type="Proteomes" id="UP001229421">
    <property type="component" value="Unassembled WGS sequence"/>
</dbReference>
<dbReference type="Gene3D" id="3.40.50.2300">
    <property type="match status" value="1"/>
</dbReference>
<sequence>MNEFPAGMRVLAVDDDPVCLKLLESLLRKCEYHVTTTNQAILALQMLRENKDKFDLVISDVCMPDLDGFKLLELVGLEMDLPVIMLSAYGDTEHVKKGVFHGACDYLVKPVHIKELKLIWKHVFKRKIEKPHCDEVGNKFPEKKQKLNKKGKDLSAYNKPRLHWTKPLHAKFLAAVNHLGVENAFPTRILKIMKEDNLTKANVASHLQKYRACLKRISQESGQKGGVVISPNSACMQTSCVPPTFVGFEKGSFQLNNLLSEPNSASAGDGGDMNVSGICSLPIVQESDYQRSTDPVNNQGAPNIDDEFTSRPISHYSYFNPQDAPANLMLPLQLSNVSNGCFSPVSNNAEGMIFRPEKVTVDHHVSWSMDMLLGPHIVGIQNEDDISQMRAGSLEDIANAMMKAEKGKGKMISEEGQCGYDASCFFT</sequence>
<dbReference type="GO" id="GO:0003677">
    <property type="term" value="F:DNA binding"/>
    <property type="evidence" value="ECO:0007669"/>
    <property type="project" value="InterPro"/>
</dbReference>
<dbReference type="CDD" id="cd17584">
    <property type="entry name" value="REC_typeB_ARR-like"/>
    <property type="match status" value="1"/>
</dbReference>
<feature type="modified residue" description="4-aspartylphosphate" evidence="8">
    <location>
        <position position="60"/>
    </location>
</feature>
<dbReference type="InterPro" id="IPR011006">
    <property type="entry name" value="CheY-like_superfamily"/>
</dbReference>
<dbReference type="PROSITE" id="PS51294">
    <property type="entry name" value="HTH_MYB"/>
    <property type="match status" value="1"/>
</dbReference>
<dbReference type="InterPro" id="IPR006447">
    <property type="entry name" value="Myb_dom_plants"/>
</dbReference>
<gene>
    <name evidence="11" type="ORF">QVD17_05251</name>
</gene>